<dbReference type="GO" id="GO:0050532">
    <property type="term" value="F:2-phosphosulfolactate phosphatase activity"/>
    <property type="evidence" value="ECO:0007669"/>
    <property type="project" value="UniProtKB-EC"/>
</dbReference>
<comment type="catalytic activity">
    <reaction evidence="7">
        <text>(2R)-O-phospho-3-sulfolactate + H2O = (2R)-3-sulfolactate + phosphate</text>
        <dbReference type="Rhea" id="RHEA:23416"/>
        <dbReference type="ChEBI" id="CHEBI:15377"/>
        <dbReference type="ChEBI" id="CHEBI:15597"/>
        <dbReference type="ChEBI" id="CHEBI:43474"/>
        <dbReference type="ChEBI" id="CHEBI:58738"/>
        <dbReference type="EC" id="3.1.3.71"/>
    </reaction>
</comment>
<dbReference type="SUPFAM" id="SSF142823">
    <property type="entry name" value="ComB-like"/>
    <property type="match status" value="1"/>
</dbReference>
<keyword evidence="5 8" id="KW-0378">Hydrolase</keyword>
<dbReference type="AlphaFoldDB" id="A0A841GTI3"/>
<keyword evidence="9" id="KW-1185">Reference proteome</keyword>
<evidence type="ECO:0000256" key="7">
    <source>
        <dbReference type="ARBA" id="ARBA00033711"/>
    </source>
</evidence>
<dbReference type="EC" id="3.1.3.71" evidence="3"/>
<dbReference type="InterPro" id="IPR005238">
    <property type="entry name" value="ComB-like"/>
</dbReference>
<dbReference type="PANTHER" id="PTHR37311:SF1">
    <property type="entry name" value="2-PHOSPHOSULFOLACTATE PHOSPHATASE-RELATED"/>
    <property type="match status" value="1"/>
</dbReference>
<protein>
    <recommendedName>
        <fullName evidence="4">Probable 2-phosphosulfolactate phosphatase</fullName>
        <ecNumber evidence="3">3.1.3.71</ecNumber>
    </recommendedName>
</protein>
<proteinExistence type="inferred from homology"/>
<comment type="caution">
    <text evidence="8">The sequence shown here is derived from an EMBL/GenBank/DDBJ whole genome shotgun (WGS) entry which is preliminary data.</text>
</comment>
<organism evidence="8 9">
    <name type="scientific">Thermosipho japonicus</name>
    <dbReference type="NCBI Taxonomy" id="90323"/>
    <lineage>
        <taxon>Bacteria</taxon>
        <taxon>Thermotogati</taxon>
        <taxon>Thermotogota</taxon>
        <taxon>Thermotogae</taxon>
        <taxon>Thermotogales</taxon>
        <taxon>Fervidobacteriaceae</taxon>
        <taxon>Thermosipho</taxon>
    </lineage>
</organism>
<evidence type="ECO:0000256" key="3">
    <source>
        <dbReference type="ARBA" id="ARBA00012953"/>
    </source>
</evidence>
<dbReference type="RefSeq" id="WP_184619293.1">
    <property type="nucleotide sequence ID" value="NZ_JACHEX010000002.1"/>
</dbReference>
<comment type="similarity">
    <text evidence="2">Belongs to the ComB family.</text>
</comment>
<dbReference type="GO" id="GO:0050545">
    <property type="term" value="F:sulfopyruvate decarboxylase activity"/>
    <property type="evidence" value="ECO:0007669"/>
    <property type="project" value="TreeGrafter"/>
</dbReference>
<reference evidence="8 9" key="1">
    <citation type="submission" date="2020-08" db="EMBL/GenBank/DDBJ databases">
        <title>Genomic Encyclopedia of Type Strains, Phase IV (KMG-IV): sequencing the most valuable type-strain genomes for metagenomic binning, comparative biology and taxonomic classification.</title>
        <authorList>
            <person name="Goeker M."/>
        </authorList>
    </citation>
    <scope>NUCLEOTIDE SEQUENCE [LARGE SCALE GENOMIC DNA]</scope>
    <source>
        <strain evidence="8 9">DSM 13481</strain>
    </source>
</reference>
<evidence type="ECO:0000256" key="2">
    <source>
        <dbReference type="ARBA" id="ARBA00009997"/>
    </source>
</evidence>
<dbReference type="GO" id="GO:0000287">
    <property type="term" value="F:magnesium ion binding"/>
    <property type="evidence" value="ECO:0007669"/>
    <property type="project" value="InterPro"/>
</dbReference>
<dbReference type="EMBL" id="JACHEX010000002">
    <property type="protein sequence ID" value="MBB6062650.1"/>
    <property type="molecule type" value="Genomic_DNA"/>
</dbReference>
<evidence type="ECO:0000256" key="4">
    <source>
        <dbReference type="ARBA" id="ARBA00021948"/>
    </source>
</evidence>
<gene>
    <name evidence="8" type="ORF">HNP65_001088</name>
</gene>
<comment type="cofactor">
    <cofactor evidence="1">
        <name>Mg(2+)</name>
        <dbReference type="ChEBI" id="CHEBI:18420"/>
    </cofactor>
</comment>
<evidence type="ECO:0000313" key="9">
    <source>
        <dbReference type="Proteomes" id="UP000555828"/>
    </source>
</evidence>
<dbReference type="InterPro" id="IPR036702">
    <property type="entry name" value="ComB-like_sf"/>
</dbReference>
<keyword evidence="6" id="KW-0460">Magnesium</keyword>
<dbReference type="Gene3D" id="3.90.1560.10">
    <property type="entry name" value="ComB-like"/>
    <property type="match status" value="1"/>
</dbReference>
<evidence type="ECO:0000313" key="8">
    <source>
        <dbReference type="EMBL" id="MBB6062650.1"/>
    </source>
</evidence>
<dbReference type="PANTHER" id="PTHR37311">
    <property type="entry name" value="2-PHOSPHOSULFOLACTATE PHOSPHATASE-RELATED"/>
    <property type="match status" value="1"/>
</dbReference>
<dbReference type="Proteomes" id="UP000555828">
    <property type="component" value="Unassembled WGS sequence"/>
</dbReference>
<dbReference type="Pfam" id="PF04029">
    <property type="entry name" value="2-ph_phosp"/>
    <property type="match status" value="1"/>
</dbReference>
<evidence type="ECO:0000256" key="5">
    <source>
        <dbReference type="ARBA" id="ARBA00022801"/>
    </source>
</evidence>
<evidence type="ECO:0000256" key="6">
    <source>
        <dbReference type="ARBA" id="ARBA00022842"/>
    </source>
</evidence>
<evidence type="ECO:0000256" key="1">
    <source>
        <dbReference type="ARBA" id="ARBA00001946"/>
    </source>
</evidence>
<accession>A0A841GTI3</accession>
<name>A0A841GTI3_9BACT</name>
<sequence length="226" mass="25362">MIDVRFIPTNIKDYQAIVVIDVLRATTTMVTAISNGAQFLVPVETVEQARSYKQDGFLLCGERGGVKPEDFDLGNSPLEYTKDVVENKKLVITTTNGTKALAKAREHSKNIILGAFVNFSKTLEYIKKFNDILFVCSGNDGEESFEDTQVAGAFIEKLVSFRKYELSDSALISLNFWKSIKRPTFTGKHSRVLKTYGFEDDIIFSQQLDIFNTVAIYDADKVIKGE</sequence>